<evidence type="ECO:0000256" key="6">
    <source>
        <dbReference type="ARBA" id="ARBA00022989"/>
    </source>
</evidence>
<accession>A0A1H8DWR8</accession>
<dbReference type="GO" id="GO:0005886">
    <property type="term" value="C:plasma membrane"/>
    <property type="evidence" value="ECO:0007669"/>
    <property type="project" value="UniProtKB-SubCell"/>
</dbReference>
<feature type="domain" description="Tripartite ATP-independent periplasmic transporters DctQ component" evidence="10">
    <location>
        <begin position="22"/>
        <end position="152"/>
    </location>
</feature>
<evidence type="ECO:0000256" key="3">
    <source>
        <dbReference type="ARBA" id="ARBA00022475"/>
    </source>
</evidence>
<protein>
    <recommendedName>
        <fullName evidence="9">TRAP transporter small permease protein</fullName>
    </recommendedName>
</protein>
<dbReference type="PANTHER" id="PTHR35011:SF2">
    <property type="entry name" value="2,3-DIKETO-L-GULONATE TRAP TRANSPORTER SMALL PERMEASE PROTEIN YIAM"/>
    <property type="match status" value="1"/>
</dbReference>
<feature type="transmembrane region" description="Helical" evidence="9">
    <location>
        <begin position="84"/>
        <end position="104"/>
    </location>
</feature>
<dbReference type="GO" id="GO:0022857">
    <property type="term" value="F:transmembrane transporter activity"/>
    <property type="evidence" value="ECO:0007669"/>
    <property type="project" value="UniProtKB-UniRule"/>
</dbReference>
<keyword evidence="2 9" id="KW-0813">Transport</keyword>
<comment type="similarity">
    <text evidence="8 9">Belongs to the TRAP transporter small permease family.</text>
</comment>
<dbReference type="AlphaFoldDB" id="A0A1H8DWR8"/>
<keyword evidence="12" id="KW-1185">Reference proteome</keyword>
<feature type="transmembrane region" description="Helical" evidence="9">
    <location>
        <begin position="12"/>
        <end position="33"/>
    </location>
</feature>
<evidence type="ECO:0000256" key="1">
    <source>
        <dbReference type="ARBA" id="ARBA00004429"/>
    </source>
</evidence>
<evidence type="ECO:0000256" key="5">
    <source>
        <dbReference type="ARBA" id="ARBA00022692"/>
    </source>
</evidence>
<keyword evidence="4 9" id="KW-0997">Cell inner membrane</keyword>
<feature type="transmembrane region" description="Helical" evidence="9">
    <location>
        <begin position="48"/>
        <end position="72"/>
    </location>
</feature>
<evidence type="ECO:0000313" key="12">
    <source>
        <dbReference type="Proteomes" id="UP000199372"/>
    </source>
</evidence>
<comment type="subcellular location">
    <subcellularLocation>
        <location evidence="1 9">Cell inner membrane</location>
        <topology evidence="1 9">Multi-pass membrane protein</topology>
    </subcellularLocation>
</comment>
<dbReference type="EMBL" id="FOCM01000002">
    <property type="protein sequence ID" value="SEN10978.1"/>
    <property type="molecule type" value="Genomic_DNA"/>
</dbReference>
<evidence type="ECO:0000256" key="7">
    <source>
        <dbReference type="ARBA" id="ARBA00023136"/>
    </source>
</evidence>
<dbReference type="PANTHER" id="PTHR35011">
    <property type="entry name" value="2,3-DIKETO-L-GULONATE TRAP TRANSPORTER SMALL PERMEASE PROTEIN YIAM"/>
    <property type="match status" value="1"/>
</dbReference>
<feature type="transmembrane region" description="Helical" evidence="9">
    <location>
        <begin position="126"/>
        <end position="145"/>
    </location>
</feature>
<sequence length="171" mass="18542">MLTRIEKLFLDLAAIAVVGLGALITISVCLRVFANSGIPDTVVMVRELMVAAIVLPLAAVVTARANIVVEVLTQHFPRRAQDWLVVFGSIVGLFALLPLMWAGWHELAGNWSSGSFFFGQLSLPKWPGRALFFLGIAVCWVRLAITVWRDIATIRAGGHIDGGPAHVEDEA</sequence>
<dbReference type="GO" id="GO:0015740">
    <property type="term" value="P:C4-dicarboxylate transport"/>
    <property type="evidence" value="ECO:0007669"/>
    <property type="project" value="TreeGrafter"/>
</dbReference>
<comment type="subunit">
    <text evidence="9">The complex comprises the extracytoplasmic solute receptor protein and the two transmembrane proteins.</text>
</comment>
<dbReference type="Proteomes" id="UP000199372">
    <property type="component" value="Unassembled WGS sequence"/>
</dbReference>
<reference evidence="12" key="1">
    <citation type="submission" date="2016-10" db="EMBL/GenBank/DDBJ databases">
        <authorList>
            <person name="Varghese N."/>
            <person name="Submissions S."/>
        </authorList>
    </citation>
    <scope>NUCLEOTIDE SEQUENCE [LARGE SCALE GENOMIC DNA]</scope>
    <source>
        <strain evidence="12">DSM 26893</strain>
    </source>
</reference>
<dbReference type="Pfam" id="PF04290">
    <property type="entry name" value="DctQ"/>
    <property type="match status" value="1"/>
</dbReference>
<keyword evidence="6 9" id="KW-1133">Transmembrane helix</keyword>
<gene>
    <name evidence="11" type="ORF">SAMN04488011_102483</name>
</gene>
<keyword evidence="3" id="KW-1003">Cell membrane</keyword>
<evidence type="ECO:0000256" key="2">
    <source>
        <dbReference type="ARBA" id="ARBA00022448"/>
    </source>
</evidence>
<name>A0A1H8DWR8_9RHOB</name>
<evidence type="ECO:0000256" key="9">
    <source>
        <dbReference type="RuleBase" id="RU369079"/>
    </source>
</evidence>
<proteinExistence type="inferred from homology"/>
<evidence type="ECO:0000313" key="11">
    <source>
        <dbReference type="EMBL" id="SEN10978.1"/>
    </source>
</evidence>
<keyword evidence="7 9" id="KW-0472">Membrane</keyword>
<dbReference type="OrthoDB" id="6385730at2"/>
<dbReference type="RefSeq" id="WP_091844774.1">
    <property type="nucleotide sequence ID" value="NZ_FOCM01000002.1"/>
</dbReference>
<evidence type="ECO:0000259" key="10">
    <source>
        <dbReference type="Pfam" id="PF04290"/>
    </source>
</evidence>
<dbReference type="InterPro" id="IPR007387">
    <property type="entry name" value="TRAP_DctQ"/>
</dbReference>
<comment type="function">
    <text evidence="9">Part of the tripartite ATP-independent periplasmic (TRAP) transport system.</text>
</comment>
<keyword evidence="5 9" id="KW-0812">Transmembrane</keyword>
<organism evidence="11 12">
    <name type="scientific">Palleronia pelagia</name>
    <dbReference type="NCBI Taxonomy" id="387096"/>
    <lineage>
        <taxon>Bacteria</taxon>
        <taxon>Pseudomonadati</taxon>
        <taxon>Pseudomonadota</taxon>
        <taxon>Alphaproteobacteria</taxon>
        <taxon>Rhodobacterales</taxon>
        <taxon>Roseobacteraceae</taxon>
        <taxon>Palleronia</taxon>
    </lineage>
</organism>
<evidence type="ECO:0000256" key="8">
    <source>
        <dbReference type="ARBA" id="ARBA00038436"/>
    </source>
</evidence>
<evidence type="ECO:0000256" key="4">
    <source>
        <dbReference type="ARBA" id="ARBA00022519"/>
    </source>
</evidence>
<dbReference type="InterPro" id="IPR055348">
    <property type="entry name" value="DctQ"/>
</dbReference>